<dbReference type="GeneID" id="41330942"/>
<keyword evidence="2" id="KW-1185">Reference proteome</keyword>
<reference evidence="1 2" key="2">
    <citation type="journal article" date="2024" name="Int. J. Syst. Evol. Microbiol.">
        <title>Promethearchaeum syntrophicum gen. nov., sp. nov., an anaerobic, obligately syntrophic archaeon, the first isolate of the lineage 'Asgard' archaea, and proposal of the new archaeal phylum Promethearchaeota phyl. nov. and kingdom Promethearchaeati regn. nov.</title>
        <authorList>
            <person name="Imachi H."/>
            <person name="Nobu M.K."/>
            <person name="Kato S."/>
            <person name="Takaki Y."/>
            <person name="Miyazaki M."/>
            <person name="Miyata M."/>
            <person name="Ogawara M."/>
            <person name="Saito Y."/>
            <person name="Sakai S."/>
            <person name="Tahara Y.O."/>
            <person name="Takano Y."/>
            <person name="Tasumi E."/>
            <person name="Uematsu K."/>
            <person name="Yoshimura T."/>
            <person name="Itoh T."/>
            <person name="Ohkuma M."/>
            <person name="Takai K."/>
        </authorList>
    </citation>
    <scope>NUCLEOTIDE SEQUENCE [LARGE SCALE GENOMIC DNA]</scope>
    <source>
        <strain evidence="1 2">MK-D1</strain>
    </source>
</reference>
<dbReference type="EMBL" id="CP042905">
    <property type="protein sequence ID" value="QEE17132.1"/>
    <property type="molecule type" value="Genomic_DNA"/>
</dbReference>
<dbReference type="KEGG" id="psyt:DSAG12_02964"/>
<gene>
    <name evidence="1" type="ORF">DSAG12_02964</name>
</gene>
<dbReference type="RefSeq" id="WP_147664049.1">
    <property type="nucleotide sequence ID" value="NZ_CP042905.2"/>
</dbReference>
<evidence type="ECO:0000313" key="2">
    <source>
        <dbReference type="Proteomes" id="UP000321408"/>
    </source>
</evidence>
<name>A0A5B9DDD3_9ARCH</name>
<accession>A0A5B9DDD3</accession>
<reference evidence="1 2" key="1">
    <citation type="journal article" date="2020" name="Nature">
        <title>Isolation of an archaeon at the prokaryote-eukaryote interface.</title>
        <authorList>
            <person name="Imachi H."/>
            <person name="Nobu M.K."/>
            <person name="Nakahara N."/>
            <person name="Morono Y."/>
            <person name="Ogawara M."/>
            <person name="Takaki Y."/>
            <person name="Takano Y."/>
            <person name="Uematsu K."/>
            <person name="Ikuta T."/>
            <person name="Ito M."/>
            <person name="Matsui Y."/>
            <person name="Miyazaki M."/>
            <person name="Murata K."/>
            <person name="Saito Y."/>
            <person name="Sakai S."/>
            <person name="Song C."/>
            <person name="Tasumi E."/>
            <person name="Yamanaka Y."/>
            <person name="Yamaguchi T."/>
            <person name="Kamagata Y."/>
            <person name="Tamaki H."/>
            <person name="Takai K."/>
        </authorList>
    </citation>
    <scope>NUCLEOTIDE SEQUENCE [LARGE SCALE GENOMIC DNA]</scope>
    <source>
        <strain evidence="1 2">MK-D1</strain>
    </source>
</reference>
<dbReference type="Proteomes" id="UP000321408">
    <property type="component" value="Chromosome"/>
</dbReference>
<sequence>MVKKQKGIKTFKFRWFDDDPEDNYNPTIIHFGNPELKYHLLSPNRIIIPEQAIKIEFSYPLEKGAVFEYQVIGGFSRLDLAQCIYEGYYSVYADAEKYGVWGHGMGDLSLIGVEYIIEERYCMLSIVS</sequence>
<proteinExistence type="predicted"/>
<protein>
    <submittedName>
        <fullName evidence="1">Uncharacterized protein</fullName>
    </submittedName>
</protein>
<dbReference type="AlphaFoldDB" id="A0A5B9DDD3"/>
<evidence type="ECO:0000313" key="1">
    <source>
        <dbReference type="EMBL" id="QEE17132.1"/>
    </source>
</evidence>
<organism evidence="1 2">
    <name type="scientific">Promethearchaeum syntrophicum</name>
    <dbReference type="NCBI Taxonomy" id="2594042"/>
    <lineage>
        <taxon>Archaea</taxon>
        <taxon>Promethearchaeati</taxon>
        <taxon>Promethearchaeota</taxon>
        <taxon>Promethearchaeia</taxon>
        <taxon>Promethearchaeales</taxon>
        <taxon>Promethearchaeaceae</taxon>
        <taxon>Promethearchaeum</taxon>
    </lineage>
</organism>